<dbReference type="Gene3D" id="1.10.3720.10">
    <property type="entry name" value="MetI-like"/>
    <property type="match status" value="1"/>
</dbReference>
<dbReference type="InterPro" id="IPR035906">
    <property type="entry name" value="MetI-like_sf"/>
</dbReference>
<evidence type="ECO:0000256" key="4">
    <source>
        <dbReference type="ARBA" id="ARBA00022692"/>
    </source>
</evidence>
<dbReference type="PANTHER" id="PTHR30151">
    <property type="entry name" value="ALKANE SULFONATE ABC TRANSPORTER-RELATED, MEMBRANE SUBUNIT"/>
    <property type="match status" value="1"/>
</dbReference>
<dbReference type="Pfam" id="PF00528">
    <property type="entry name" value="BPD_transp_1"/>
    <property type="match status" value="1"/>
</dbReference>
<evidence type="ECO:0000256" key="3">
    <source>
        <dbReference type="ARBA" id="ARBA00022475"/>
    </source>
</evidence>
<dbReference type="CDD" id="cd06261">
    <property type="entry name" value="TM_PBP2"/>
    <property type="match status" value="1"/>
</dbReference>
<dbReference type="RefSeq" id="WP_086951302.1">
    <property type="nucleotide sequence ID" value="NZ_FWFD01000008.1"/>
</dbReference>
<feature type="transmembrane region" description="Helical" evidence="7">
    <location>
        <begin position="180"/>
        <end position="205"/>
    </location>
</feature>
<feature type="transmembrane region" description="Helical" evidence="7">
    <location>
        <begin position="93"/>
        <end position="115"/>
    </location>
</feature>
<protein>
    <submittedName>
        <fullName evidence="9">Binding-protein-dependent transport systems inner membrane component</fullName>
    </submittedName>
</protein>
<sequence>MTKKNRGIHALLAFLILNTLWALASWRLKQEMLPSPVTVYQHLFQMDMANLGLHVYNSLVRLFWGMLIAVVLGFGIGLLMGRVEIMNRLLDPIVYLTYPIPKIALLPIIMLLFGLGNLSKIILITLIVVFQVILSVRDGIKAIPESYYKNLQVLGASSLQQFVEITLPAGVASILSAIRIALGTAIAILFFTEVYGTQFGLGYFVMDAWGRLDYLDMYSGILVLSAVAFLLFLGIDLLERRLLRWRESI</sequence>
<evidence type="ECO:0000256" key="1">
    <source>
        <dbReference type="ARBA" id="ARBA00004651"/>
    </source>
</evidence>
<dbReference type="EMBL" id="FWFD01000008">
    <property type="protein sequence ID" value="SLM85676.1"/>
    <property type="molecule type" value="Genomic_DNA"/>
</dbReference>
<proteinExistence type="inferred from homology"/>
<dbReference type="SUPFAM" id="SSF161098">
    <property type="entry name" value="MetI-like"/>
    <property type="match status" value="1"/>
</dbReference>
<feature type="transmembrane region" description="Helical" evidence="7">
    <location>
        <begin position="121"/>
        <end position="140"/>
    </location>
</feature>
<accession>A0A1X6WPU5</accession>
<dbReference type="OrthoDB" id="9804353at2"/>
<feature type="transmembrane region" description="Helical" evidence="7">
    <location>
        <begin position="62"/>
        <end position="81"/>
    </location>
</feature>
<reference evidence="10" key="1">
    <citation type="submission" date="2017-02" db="EMBL/GenBank/DDBJ databases">
        <authorList>
            <person name="Dridi B."/>
        </authorList>
    </citation>
    <scope>NUCLEOTIDE SEQUENCE [LARGE SCALE GENOMIC DNA]</scope>
    <source>
        <strain evidence="10">bH819</strain>
    </source>
</reference>
<keyword evidence="4 7" id="KW-0812">Transmembrane</keyword>
<evidence type="ECO:0000256" key="7">
    <source>
        <dbReference type="RuleBase" id="RU363032"/>
    </source>
</evidence>
<evidence type="ECO:0000256" key="2">
    <source>
        <dbReference type="ARBA" id="ARBA00022448"/>
    </source>
</evidence>
<feature type="transmembrane region" description="Helical" evidence="7">
    <location>
        <begin position="217"/>
        <end position="238"/>
    </location>
</feature>
<keyword evidence="5 7" id="KW-1133">Transmembrane helix</keyword>
<keyword evidence="3" id="KW-1003">Cell membrane</keyword>
<comment type="subcellular location">
    <subcellularLocation>
        <location evidence="1 7">Cell membrane</location>
        <topology evidence="1 7">Multi-pass membrane protein</topology>
    </subcellularLocation>
</comment>
<keyword evidence="10" id="KW-1185">Reference proteome</keyword>
<dbReference type="Proteomes" id="UP000195918">
    <property type="component" value="Unassembled WGS sequence"/>
</dbReference>
<evidence type="ECO:0000256" key="5">
    <source>
        <dbReference type="ARBA" id="ARBA00022989"/>
    </source>
</evidence>
<dbReference type="PROSITE" id="PS50928">
    <property type="entry name" value="ABC_TM1"/>
    <property type="match status" value="1"/>
</dbReference>
<organism evidence="9 10">
    <name type="scientific">Vagococcus fluvialis bH819</name>
    <dbReference type="NCBI Taxonomy" id="1255619"/>
    <lineage>
        <taxon>Bacteria</taxon>
        <taxon>Bacillati</taxon>
        <taxon>Bacillota</taxon>
        <taxon>Bacilli</taxon>
        <taxon>Lactobacillales</taxon>
        <taxon>Enterococcaceae</taxon>
        <taxon>Vagococcus</taxon>
    </lineage>
</organism>
<evidence type="ECO:0000313" key="9">
    <source>
        <dbReference type="EMBL" id="SLM85676.1"/>
    </source>
</evidence>
<dbReference type="InterPro" id="IPR000515">
    <property type="entry name" value="MetI-like"/>
</dbReference>
<comment type="similarity">
    <text evidence="7">Belongs to the binding-protein-dependent transport system permease family.</text>
</comment>
<keyword evidence="6 7" id="KW-0472">Membrane</keyword>
<evidence type="ECO:0000313" key="10">
    <source>
        <dbReference type="Proteomes" id="UP000195918"/>
    </source>
</evidence>
<name>A0A1X6WPU5_9ENTE</name>
<dbReference type="GO" id="GO:0055085">
    <property type="term" value="P:transmembrane transport"/>
    <property type="evidence" value="ECO:0007669"/>
    <property type="project" value="InterPro"/>
</dbReference>
<evidence type="ECO:0000259" key="8">
    <source>
        <dbReference type="PROSITE" id="PS50928"/>
    </source>
</evidence>
<evidence type="ECO:0000256" key="6">
    <source>
        <dbReference type="ARBA" id="ARBA00023136"/>
    </source>
</evidence>
<gene>
    <name evidence="9" type="ORF">FM121_06210</name>
</gene>
<dbReference type="PANTHER" id="PTHR30151:SF0">
    <property type="entry name" value="ABC TRANSPORTER PERMEASE PROTEIN MJ0413-RELATED"/>
    <property type="match status" value="1"/>
</dbReference>
<dbReference type="AlphaFoldDB" id="A0A1X6WPU5"/>
<dbReference type="GO" id="GO:0005886">
    <property type="term" value="C:plasma membrane"/>
    <property type="evidence" value="ECO:0007669"/>
    <property type="project" value="UniProtKB-SubCell"/>
</dbReference>
<keyword evidence="2 7" id="KW-0813">Transport</keyword>
<feature type="domain" description="ABC transmembrane type-1" evidence="8">
    <location>
        <begin position="55"/>
        <end position="239"/>
    </location>
</feature>